<dbReference type="OrthoDB" id="7450668at2"/>
<feature type="region of interest" description="Disordered" evidence="1">
    <location>
        <begin position="30"/>
        <end position="132"/>
    </location>
</feature>
<dbReference type="InterPro" id="IPR018247">
    <property type="entry name" value="EF_Hand_1_Ca_BS"/>
</dbReference>
<dbReference type="EMBL" id="JTDI01000002">
    <property type="protein sequence ID" value="KHK92236.1"/>
    <property type="molecule type" value="Genomic_DNA"/>
</dbReference>
<feature type="compositionally biased region" description="Basic and acidic residues" evidence="1">
    <location>
        <begin position="50"/>
        <end position="64"/>
    </location>
</feature>
<dbReference type="AlphaFoldDB" id="A0A0B1ZNT2"/>
<comment type="caution">
    <text evidence="2">The sequence shown here is derived from an EMBL/GenBank/DDBJ whole genome shotgun (WGS) entry which is preliminary data.</text>
</comment>
<feature type="region of interest" description="Disordered" evidence="1">
    <location>
        <begin position="161"/>
        <end position="181"/>
    </location>
</feature>
<evidence type="ECO:0000313" key="3">
    <source>
        <dbReference type="Proteomes" id="UP000031057"/>
    </source>
</evidence>
<keyword evidence="3" id="KW-1185">Reference proteome</keyword>
<accession>A0A0B1ZNT2</accession>
<feature type="compositionally biased region" description="Basic and acidic residues" evidence="1">
    <location>
        <begin position="162"/>
        <end position="173"/>
    </location>
</feature>
<feature type="compositionally biased region" description="Low complexity" evidence="1">
    <location>
        <begin position="73"/>
        <end position="89"/>
    </location>
</feature>
<organism evidence="2 3">
    <name type="scientific">Novosphingobium malaysiense</name>
    <dbReference type="NCBI Taxonomy" id="1348853"/>
    <lineage>
        <taxon>Bacteria</taxon>
        <taxon>Pseudomonadati</taxon>
        <taxon>Pseudomonadota</taxon>
        <taxon>Alphaproteobacteria</taxon>
        <taxon>Sphingomonadales</taxon>
        <taxon>Sphingomonadaceae</taxon>
        <taxon>Novosphingobium</taxon>
    </lineage>
</organism>
<dbReference type="PROSITE" id="PS00018">
    <property type="entry name" value="EF_HAND_1"/>
    <property type="match status" value="1"/>
</dbReference>
<gene>
    <name evidence="2" type="ORF">LK12_05125</name>
</gene>
<feature type="compositionally biased region" description="Low complexity" evidence="1">
    <location>
        <begin position="97"/>
        <end position="107"/>
    </location>
</feature>
<sequence length="215" mass="22666">MVAVALTLSACDSQDVENTPIDDVDEIVDSDEGYPVAGDMNEQQQAAFDAMDREAAVREYDENRAAMQAESPSASRSTQAATGSGSSGEAPGGSGGSTTSTASDGSAMNAGSDQNDTAAPDNAGVSSSPLRPRSAMDFAFLDRNDDGQLSVAEYAIWAVRSDPTEPKPNDETRPYTTQDQINEAGQTFFYFDKDADTYLSPEEFSAARASARTPN</sequence>
<proteinExistence type="predicted"/>
<dbReference type="SUPFAM" id="SSF47473">
    <property type="entry name" value="EF-hand"/>
    <property type="match status" value="1"/>
</dbReference>
<evidence type="ECO:0008006" key="4">
    <source>
        <dbReference type="Google" id="ProtNLM"/>
    </source>
</evidence>
<dbReference type="InterPro" id="IPR011992">
    <property type="entry name" value="EF-hand-dom_pair"/>
</dbReference>
<protein>
    <recommendedName>
        <fullName evidence="4">EF-hand domain-containing protein</fullName>
    </recommendedName>
</protein>
<evidence type="ECO:0000313" key="2">
    <source>
        <dbReference type="EMBL" id="KHK92236.1"/>
    </source>
</evidence>
<reference evidence="2 3" key="1">
    <citation type="submission" date="2014-10" db="EMBL/GenBank/DDBJ databases">
        <title>Genome sequence of Novosphingobium malaysiense MUSC 273(T).</title>
        <authorList>
            <person name="Lee L.-H."/>
        </authorList>
    </citation>
    <scope>NUCLEOTIDE SEQUENCE [LARGE SCALE GENOMIC DNA]</scope>
    <source>
        <strain evidence="2 3">MUSC 273</strain>
    </source>
</reference>
<name>A0A0B1ZNT2_9SPHN</name>
<dbReference type="Proteomes" id="UP000031057">
    <property type="component" value="Unassembled WGS sequence"/>
</dbReference>
<dbReference type="STRING" id="1348853.LK12_05125"/>
<evidence type="ECO:0000256" key="1">
    <source>
        <dbReference type="SAM" id="MobiDB-lite"/>
    </source>
</evidence>
<dbReference type="Gene3D" id="1.10.238.10">
    <property type="entry name" value="EF-hand"/>
    <property type="match status" value="1"/>
</dbReference>